<dbReference type="PRINTS" id="PR00081">
    <property type="entry name" value="GDHRDH"/>
</dbReference>
<dbReference type="FunFam" id="3.40.50.720:FF:000084">
    <property type="entry name" value="Short-chain dehydrogenase reductase"/>
    <property type="match status" value="1"/>
</dbReference>
<dbReference type="Gene3D" id="3.40.50.720">
    <property type="entry name" value="NAD(P)-binding Rossmann-like Domain"/>
    <property type="match status" value="1"/>
</dbReference>
<dbReference type="NCBIfam" id="NF005559">
    <property type="entry name" value="PRK07231.1"/>
    <property type="match status" value="1"/>
</dbReference>
<evidence type="ECO:0000256" key="1">
    <source>
        <dbReference type="ARBA" id="ARBA00006484"/>
    </source>
</evidence>
<gene>
    <name evidence="2" type="ORF">LCGC14_0825310</name>
</gene>
<proteinExistence type="inferred from homology"/>
<comment type="caution">
    <text evidence="2">The sequence shown here is derived from an EMBL/GenBank/DDBJ whole genome shotgun (WGS) entry which is preliminary data.</text>
</comment>
<dbReference type="InterPro" id="IPR002347">
    <property type="entry name" value="SDR_fam"/>
</dbReference>
<evidence type="ECO:0008006" key="3">
    <source>
        <dbReference type="Google" id="ProtNLM"/>
    </source>
</evidence>
<dbReference type="AlphaFoldDB" id="A0A0F9Q2V9"/>
<dbReference type="PROSITE" id="PS00061">
    <property type="entry name" value="ADH_SHORT"/>
    <property type="match status" value="1"/>
</dbReference>
<dbReference type="PRINTS" id="PR00080">
    <property type="entry name" value="SDRFAMILY"/>
</dbReference>
<dbReference type="EMBL" id="LAZR01002340">
    <property type="protein sequence ID" value="KKN31302.1"/>
    <property type="molecule type" value="Genomic_DNA"/>
</dbReference>
<name>A0A0F9Q2V9_9ZZZZ</name>
<dbReference type="GO" id="GO:0016616">
    <property type="term" value="F:oxidoreductase activity, acting on the CH-OH group of donors, NAD or NADP as acceptor"/>
    <property type="evidence" value="ECO:0007669"/>
    <property type="project" value="TreeGrafter"/>
</dbReference>
<dbReference type="Pfam" id="PF13561">
    <property type="entry name" value="adh_short_C2"/>
    <property type="match status" value="1"/>
</dbReference>
<dbReference type="InterPro" id="IPR020904">
    <property type="entry name" value="Sc_DH/Rdtase_CS"/>
</dbReference>
<reference evidence="2" key="1">
    <citation type="journal article" date="2015" name="Nature">
        <title>Complex archaea that bridge the gap between prokaryotes and eukaryotes.</title>
        <authorList>
            <person name="Spang A."/>
            <person name="Saw J.H."/>
            <person name="Jorgensen S.L."/>
            <person name="Zaremba-Niedzwiedzka K."/>
            <person name="Martijn J."/>
            <person name="Lind A.E."/>
            <person name="van Eijk R."/>
            <person name="Schleper C."/>
            <person name="Guy L."/>
            <person name="Ettema T.J."/>
        </authorList>
    </citation>
    <scope>NUCLEOTIDE SEQUENCE</scope>
</reference>
<sequence length="255" mass="26839">MRLENKVAIITGAASGIGKASAKLFASEGAKVVVADIDEVEGEKVASLIKESGSEAVFMPTDVGQANEVKDLVEDTVALYGKLDVLFNNAGIEGPMPAPETERVNNNDFDKVIDVNLKGVFYSCKYAIGHLLKNGGSIINMSSIAGLIGFPPLSPYSAAKGGVVSLTKELAVELAAENIRVNALAPGFIETPLTERFTKVAEDPDEFRNAIVSMHPLGRAGQPEEIAASALFLASEESSFITGHVLVIDGGYTAR</sequence>
<evidence type="ECO:0000313" key="2">
    <source>
        <dbReference type="EMBL" id="KKN31302.1"/>
    </source>
</evidence>
<dbReference type="NCBIfam" id="NF009466">
    <property type="entry name" value="PRK12826.1-2"/>
    <property type="match status" value="1"/>
</dbReference>
<organism evidence="2">
    <name type="scientific">marine sediment metagenome</name>
    <dbReference type="NCBI Taxonomy" id="412755"/>
    <lineage>
        <taxon>unclassified sequences</taxon>
        <taxon>metagenomes</taxon>
        <taxon>ecological metagenomes</taxon>
    </lineage>
</organism>
<accession>A0A0F9Q2V9</accession>
<comment type="similarity">
    <text evidence="1">Belongs to the short-chain dehydrogenases/reductases (SDR) family.</text>
</comment>
<dbReference type="PANTHER" id="PTHR42760">
    <property type="entry name" value="SHORT-CHAIN DEHYDROGENASES/REDUCTASES FAMILY MEMBER"/>
    <property type="match status" value="1"/>
</dbReference>
<dbReference type="InterPro" id="IPR036291">
    <property type="entry name" value="NAD(P)-bd_dom_sf"/>
</dbReference>
<protein>
    <recommendedName>
        <fullName evidence="3">Short-chain dehydrogenase/reductase SDR</fullName>
    </recommendedName>
</protein>
<dbReference type="SUPFAM" id="SSF51735">
    <property type="entry name" value="NAD(P)-binding Rossmann-fold domains"/>
    <property type="match status" value="1"/>
</dbReference>